<dbReference type="PANTHER" id="PTHR43840:SF50">
    <property type="entry name" value="MANGANESE EFFLUX SYSTEM PROTEIN MNES"/>
    <property type="match status" value="1"/>
</dbReference>
<reference evidence="11" key="1">
    <citation type="submission" date="2015-08" db="EMBL/GenBank/DDBJ databases">
        <title>Genome sequencing project for genomic taxonomy and phylogenomics of Bacillus-like bacteria.</title>
        <authorList>
            <person name="Liu B."/>
            <person name="Wang J."/>
            <person name="Zhu Y."/>
            <person name="Liu G."/>
            <person name="Chen Q."/>
            <person name="Chen Z."/>
            <person name="Lan J."/>
            <person name="Che J."/>
            <person name="Ge C."/>
            <person name="Shi H."/>
            <person name="Pan Z."/>
            <person name="Liu X."/>
        </authorList>
    </citation>
    <scope>NUCLEOTIDE SEQUENCE [LARGE SCALE GENOMIC DNA]</scope>
    <source>
        <strain evidence="11">FJAT-4402</strain>
    </source>
</reference>
<dbReference type="Pfam" id="PF16916">
    <property type="entry name" value="ZT_dimer"/>
    <property type="match status" value="1"/>
</dbReference>
<dbReference type="RefSeq" id="WP_053605670.1">
    <property type="nucleotide sequence ID" value="NZ_CP012600.1"/>
</dbReference>
<dbReference type="InterPro" id="IPR027470">
    <property type="entry name" value="Cation_efflux_CTD"/>
</dbReference>
<evidence type="ECO:0000256" key="2">
    <source>
        <dbReference type="ARBA" id="ARBA00008114"/>
    </source>
</evidence>
<reference evidence="10 11" key="2">
    <citation type="journal article" date="2016" name="Int. J. Syst. Evol. Microbiol.">
        <title>Bacillus gobiensis sp. nov., isolated from a soil sample.</title>
        <authorList>
            <person name="Liu B."/>
            <person name="Liu G.H."/>
            <person name="Cetin S."/>
            <person name="Schumann P."/>
            <person name="Pan Z.Z."/>
            <person name="Chen Q.Q."/>
        </authorList>
    </citation>
    <scope>NUCLEOTIDE SEQUENCE [LARGE SCALE GENOMIC DNA]</scope>
    <source>
        <strain evidence="10 11">FJAT-4402</strain>
    </source>
</reference>
<dbReference type="Proteomes" id="UP000067625">
    <property type="component" value="Chromosome"/>
</dbReference>
<dbReference type="InterPro" id="IPR036837">
    <property type="entry name" value="Cation_efflux_CTD_sf"/>
</dbReference>
<dbReference type="NCBIfam" id="TIGR01297">
    <property type="entry name" value="CDF"/>
    <property type="match status" value="1"/>
</dbReference>
<dbReference type="InterPro" id="IPR050291">
    <property type="entry name" value="CDF_Transporter"/>
</dbReference>
<sequence>MNESTDLKTGEKGAWISIFAYLILAAVKLIVGITYHSEALRADGLNNSTDIIASVAILIGLKISQYPPDSDHPYGHYRAETISSLIASFIMMMVGLEVLIEAGKSILRPKEASPGIVAGWTAGISAIFMFGVYLYIKRLADRINSHALMAAAKDNFSDAIVSVGTCVGVFSSRLQLPWIDTVFAFIIGIIICKTAWDIFRDATHSLTDGFDRNDLEAYQQSIQRIEGVHKLTDIKARYLGSTVHLEASVVVNSALTTEESHKIADEVENKMKHEHGVSHVHVHIEPSDIK</sequence>
<dbReference type="STRING" id="1441095.AM592_21470"/>
<protein>
    <submittedName>
        <fullName evidence="10">Transporter</fullName>
    </submittedName>
</protein>
<keyword evidence="5 7" id="KW-1133">Transmembrane helix</keyword>
<organism evidence="10 11">
    <name type="scientific">Bacillus gobiensis</name>
    <dbReference type="NCBI Taxonomy" id="1441095"/>
    <lineage>
        <taxon>Bacteria</taxon>
        <taxon>Bacillati</taxon>
        <taxon>Bacillota</taxon>
        <taxon>Bacilli</taxon>
        <taxon>Bacillales</taxon>
        <taxon>Bacillaceae</taxon>
        <taxon>Bacillus</taxon>
    </lineage>
</organism>
<dbReference type="PANTHER" id="PTHR43840">
    <property type="entry name" value="MITOCHONDRIAL METAL TRANSPORTER 1-RELATED"/>
    <property type="match status" value="1"/>
</dbReference>
<evidence type="ECO:0000313" key="10">
    <source>
        <dbReference type="EMBL" id="ALC83797.1"/>
    </source>
</evidence>
<dbReference type="InterPro" id="IPR027469">
    <property type="entry name" value="Cation_efflux_TMD_sf"/>
</dbReference>
<dbReference type="EMBL" id="CP012600">
    <property type="protein sequence ID" value="ALC83797.1"/>
    <property type="molecule type" value="Genomic_DNA"/>
</dbReference>
<feature type="domain" description="Cation efflux protein cytoplasmic" evidence="9">
    <location>
        <begin position="212"/>
        <end position="286"/>
    </location>
</feature>
<feature type="transmembrane region" description="Helical" evidence="7">
    <location>
        <begin position="81"/>
        <end position="100"/>
    </location>
</feature>
<dbReference type="Gene3D" id="1.20.1510.10">
    <property type="entry name" value="Cation efflux protein transmembrane domain"/>
    <property type="match status" value="1"/>
</dbReference>
<dbReference type="Pfam" id="PF01545">
    <property type="entry name" value="Cation_efflux"/>
    <property type="match status" value="1"/>
</dbReference>
<evidence type="ECO:0000256" key="7">
    <source>
        <dbReference type="SAM" id="Phobius"/>
    </source>
</evidence>
<dbReference type="FunFam" id="1.20.1510.10:FF:000006">
    <property type="entry name" value="Divalent cation efflux transporter"/>
    <property type="match status" value="1"/>
</dbReference>
<accession>A0A0M4FV06</accession>
<evidence type="ECO:0000256" key="5">
    <source>
        <dbReference type="ARBA" id="ARBA00022989"/>
    </source>
</evidence>
<feature type="domain" description="Cation efflux protein transmembrane" evidence="8">
    <location>
        <begin position="15"/>
        <end position="206"/>
    </location>
</feature>
<comment type="subcellular location">
    <subcellularLocation>
        <location evidence="1">Membrane</location>
        <topology evidence="1">Multi-pass membrane protein</topology>
    </subcellularLocation>
</comment>
<keyword evidence="3" id="KW-0813">Transport</keyword>
<feature type="transmembrane region" description="Helical" evidence="7">
    <location>
        <begin position="178"/>
        <end position="196"/>
    </location>
</feature>
<evidence type="ECO:0000313" key="11">
    <source>
        <dbReference type="Proteomes" id="UP000067625"/>
    </source>
</evidence>
<dbReference type="SUPFAM" id="SSF160240">
    <property type="entry name" value="Cation efflux protein cytoplasmic domain-like"/>
    <property type="match status" value="1"/>
</dbReference>
<dbReference type="OrthoDB" id="9806522at2"/>
<dbReference type="SUPFAM" id="SSF161111">
    <property type="entry name" value="Cation efflux protein transmembrane domain-like"/>
    <property type="match status" value="1"/>
</dbReference>
<feature type="transmembrane region" description="Helical" evidence="7">
    <location>
        <begin position="112"/>
        <end position="136"/>
    </location>
</feature>
<gene>
    <name evidence="10" type="ORF">AM592_21470</name>
</gene>
<evidence type="ECO:0000256" key="1">
    <source>
        <dbReference type="ARBA" id="ARBA00004141"/>
    </source>
</evidence>
<comment type="similarity">
    <text evidence="2">Belongs to the cation diffusion facilitator (CDF) transporter (TC 2.A.4) family.</text>
</comment>
<dbReference type="Gene3D" id="3.30.70.1350">
    <property type="entry name" value="Cation efflux protein, cytoplasmic domain"/>
    <property type="match status" value="1"/>
</dbReference>
<evidence type="ECO:0000256" key="3">
    <source>
        <dbReference type="ARBA" id="ARBA00022448"/>
    </source>
</evidence>
<evidence type="ECO:0000256" key="4">
    <source>
        <dbReference type="ARBA" id="ARBA00022692"/>
    </source>
</evidence>
<keyword evidence="6 7" id="KW-0472">Membrane</keyword>
<dbReference type="PATRIC" id="fig|1441095.3.peg.4756"/>
<evidence type="ECO:0000259" key="8">
    <source>
        <dbReference type="Pfam" id="PF01545"/>
    </source>
</evidence>
<name>A0A0M4FV06_9BACI</name>
<dbReference type="InterPro" id="IPR002524">
    <property type="entry name" value="Cation_efflux"/>
</dbReference>
<dbReference type="InterPro" id="IPR058533">
    <property type="entry name" value="Cation_efflux_TM"/>
</dbReference>
<feature type="transmembrane region" description="Helical" evidence="7">
    <location>
        <begin position="14"/>
        <end position="33"/>
    </location>
</feature>
<dbReference type="AlphaFoldDB" id="A0A0M4FV06"/>
<keyword evidence="11" id="KW-1185">Reference proteome</keyword>
<proteinExistence type="inferred from homology"/>
<evidence type="ECO:0000259" key="9">
    <source>
        <dbReference type="Pfam" id="PF16916"/>
    </source>
</evidence>
<dbReference type="GO" id="GO:0016020">
    <property type="term" value="C:membrane"/>
    <property type="evidence" value="ECO:0007669"/>
    <property type="project" value="UniProtKB-SubCell"/>
</dbReference>
<keyword evidence="4 7" id="KW-0812">Transmembrane</keyword>
<evidence type="ECO:0000256" key="6">
    <source>
        <dbReference type="ARBA" id="ARBA00023136"/>
    </source>
</evidence>
<dbReference type="GO" id="GO:0008324">
    <property type="term" value="F:monoatomic cation transmembrane transporter activity"/>
    <property type="evidence" value="ECO:0007669"/>
    <property type="project" value="InterPro"/>
</dbReference>